<feature type="region of interest" description="Disordered" evidence="9">
    <location>
        <begin position="182"/>
        <end position="228"/>
    </location>
</feature>
<dbReference type="CDD" id="cd00156">
    <property type="entry name" value="REC"/>
    <property type="match status" value="1"/>
</dbReference>
<evidence type="ECO:0000259" key="11">
    <source>
        <dbReference type="PROSITE" id="PS51294"/>
    </source>
</evidence>
<dbReference type="PANTHER" id="PTHR43874:SF19">
    <property type="entry name" value="RESPONSE REGULATOR 23-RELATED"/>
    <property type="match status" value="1"/>
</dbReference>
<dbReference type="PROSITE" id="PS50110">
    <property type="entry name" value="RESPONSE_REGULATORY"/>
    <property type="match status" value="1"/>
</dbReference>
<dbReference type="Pfam" id="PF00072">
    <property type="entry name" value="Response_reg"/>
    <property type="match status" value="1"/>
</dbReference>
<dbReference type="PROSITE" id="PS51294">
    <property type="entry name" value="HTH_MYB"/>
    <property type="match status" value="1"/>
</dbReference>
<dbReference type="InterPro" id="IPR001005">
    <property type="entry name" value="SANT/Myb"/>
</dbReference>
<keyword evidence="3" id="KW-0902">Two-component regulatory system</keyword>
<evidence type="ECO:0008006" key="14">
    <source>
        <dbReference type="Google" id="ProtNLM"/>
    </source>
</evidence>
<dbReference type="Gene3D" id="1.10.10.60">
    <property type="entry name" value="Homeodomain-like"/>
    <property type="match status" value="1"/>
</dbReference>
<evidence type="ECO:0000256" key="9">
    <source>
        <dbReference type="SAM" id="MobiDB-lite"/>
    </source>
</evidence>
<gene>
    <name evidence="12" type="ORF">ERUC_LOCUS6250</name>
</gene>
<dbReference type="InterPro" id="IPR006447">
    <property type="entry name" value="Myb_dom_plants"/>
</dbReference>
<dbReference type="EMBL" id="CAKOAT010075154">
    <property type="protein sequence ID" value="CAH8312617.1"/>
    <property type="molecule type" value="Genomic_DNA"/>
</dbReference>
<dbReference type="InterPro" id="IPR011006">
    <property type="entry name" value="CheY-like_superfamily"/>
</dbReference>
<keyword evidence="2 8" id="KW-0597">Phosphoprotein</keyword>
<evidence type="ECO:0000256" key="8">
    <source>
        <dbReference type="PROSITE-ProRule" id="PRU00169"/>
    </source>
</evidence>
<evidence type="ECO:0000256" key="2">
    <source>
        <dbReference type="ARBA" id="ARBA00022553"/>
    </source>
</evidence>
<dbReference type="SUPFAM" id="SSF46689">
    <property type="entry name" value="Homeodomain-like"/>
    <property type="match status" value="1"/>
</dbReference>
<dbReference type="Proteomes" id="UP001642260">
    <property type="component" value="Unassembled WGS sequence"/>
</dbReference>
<dbReference type="FunFam" id="1.10.10.60:FF:000007">
    <property type="entry name" value="Two-component response regulator"/>
    <property type="match status" value="1"/>
</dbReference>
<feature type="modified residue" description="4-aspartylphosphate" evidence="8">
    <location>
        <position position="77"/>
    </location>
</feature>
<evidence type="ECO:0000259" key="10">
    <source>
        <dbReference type="PROSITE" id="PS50110"/>
    </source>
</evidence>
<organism evidence="12 13">
    <name type="scientific">Eruca vesicaria subsp. sativa</name>
    <name type="common">Garden rocket</name>
    <name type="synonym">Eruca sativa</name>
    <dbReference type="NCBI Taxonomy" id="29727"/>
    <lineage>
        <taxon>Eukaryota</taxon>
        <taxon>Viridiplantae</taxon>
        <taxon>Streptophyta</taxon>
        <taxon>Embryophyta</taxon>
        <taxon>Tracheophyta</taxon>
        <taxon>Spermatophyta</taxon>
        <taxon>Magnoliopsida</taxon>
        <taxon>eudicotyledons</taxon>
        <taxon>Gunneridae</taxon>
        <taxon>Pentapetalae</taxon>
        <taxon>rosids</taxon>
        <taxon>malvids</taxon>
        <taxon>Brassicales</taxon>
        <taxon>Brassicaceae</taxon>
        <taxon>Brassiceae</taxon>
        <taxon>Eruca</taxon>
    </lineage>
</organism>
<dbReference type="GO" id="GO:0005634">
    <property type="term" value="C:nucleus"/>
    <property type="evidence" value="ECO:0007669"/>
    <property type="project" value="UniProtKB-SubCell"/>
</dbReference>
<evidence type="ECO:0000256" key="1">
    <source>
        <dbReference type="ARBA" id="ARBA00004123"/>
    </source>
</evidence>
<dbReference type="InterPro" id="IPR001789">
    <property type="entry name" value="Sig_transdc_resp-reg_receiver"/>
</dbReference>
<dbReference type="InterPro" id="IPR017930">
    <property type="entry name" value="Myb_dom"/>
</dbReference>
<evidence type="ECO:0000313" key="13">
    <source>
        <dbReference type="Proteomes" id="UP001642260"/>
    </source>
</evidence>
<keyword evidence="7" id="KW-0539">Nucleus</keyword>
<protein>
    <recommendedName>
        <fullName evidence="14">Two-component response regulator</fullName>
    </recommendedName>
</protein>
<evidence type="ECO:0000313" key="12">
    <source>
        <dbReference type="EMBL" id="CAH8312617.1"/>
    </source>
</evidence>
<dbReference type="GO" id="GO:0000160">
    <property type="term" value="P:phosphorelay signal transduction system"/>
    <property type="evidence" value="ECO:0007669"/>
    <property type="project" value="UniProtKB-KW"/>
</dbReference>
<dbReference type="NCBIfam" id="TIGR01557">
    <property type="entry name" value="myb_SHAQKYF"/>
    <property type="match status" value="1"/>
</dbReference>
<dbReference type="InterPro" id="IPR009057">
    <property type="entry name" value="Homeodomain-like_sf"/>
</dbReference>
<reference evidence="12 13" key="1">
    <citation type="submission" date="2022-03" db="EMBL/GenBank/DDBJ databases">
        <authorList>
            <person name="Macdonald S."/>
            <person name="Ahmed S."/>
            <person name="Newling K."/>
        </authorList>
    </citation>
    <scope>NUCLEOTIDE SEQUENCE [LARGE SCALE GENOMIC DNA]</scope>
</reference>
<dbReference type="AlphaFoldDB" id="A0ABC8J884"/>
<comment type="caution">
    <text evidence="12">The sequence shown here is derived from an EMBL/GenBank/DDBJ whole genome shotgun (WGS) entry which is preliminary data.</text>
</comment>
<dbReference type="SMART" id="SM00448">
    <property type="entry name" value="REC"/>
    <property type="match status" value="1"/>
</dbReference>
<dbReference type="SUPFAM" id="SSF52172">
    <property type="entry name" value="CheY-like"/>
    <property type="match status" value="1"/>
</dbReference>
<keyword evidence="4" id="KW-0805">Transcription regulation</keyword>
<comment type="subcellular location">
    <subcellularLocation>
        <location evidence="1">Nucleus</location>
    </subcellularLocation>
</comment>
<evidence type="ECO:0000256" key="3">
    <source>
        <dbReference type="ARBA" id="ARBA00023012"/>
    </source>
</evidence>
<proteinExistence type="predicted"/>
<feature type="domain" description="HTH myb-type" evidence="11">
    <location>
        <begin position="230"/>
        <end position="287"/>
    </location>
</feature>
<evidence type="ECO:0000256" key="7">
    <source>
        <dbReference type="ARBA" id="ARBA00023242"/>
    </source>
</evidence>
<dbReference type="Gene3D" id="3.40.50.2300">
    <property type="match status" value="1"/>
</dbReference>
<keyword evidence="6" id="KW-0804">Transcription</keyword>
<keyword evidence="13" id="KW-1185">Reference proteome</keyword>
<dbReference type="Pfam" id="PF00249">
    <property type="entry name" value="Myb_DNA-binding"/>
    <property type="match status" value="1"/>
</dbReference>
<keyword evidence="5" id="KW-0010">Activator</keyword>
<feature type="region of interest" description="Disordered" evidence="9">
    <location>
        <begin position="450"/>
        <end position="486"/>
    </location>
</feature>
<name>A0ABC8J884_ERUVS</name>
<feature type="domain" description="Response regulatory" evidence="10">
    <location>
        <begin position="17"/>
        <end position="140"/>
    </location>
</feature>
<accession>A0ABC8J884</accession>
<dbReference type="PANTHER" id="PTHR43874">
    <property type="entry name" value="TWO-COMPONENT RESPONSE REGULATOR"/>
    <property type="match status" value="1"/>
</dbReference>
<evidence type="ECO:0000256" key="4">
    <source>
        <dbReference type="ARBA" id="ARBA00023015"/>
    </source>
</evidence>
<evidence type="ECO:0000256" key="5">
    <source>
        <dbReference type="ARBA" id="ARBA00023159"/>
    </source>
</evidence>
<dbReference type="InterPro" id="IPR045279">
    <property type="entry name" value="ARR-like"/>
</dbReference>
<evidence type="ECO:0000256" key="6">
    <source>
        <dbReference type="ARBA" id="ARBA00023163"/>
    </source>
</evidence>
<sequence>MAFAQSFYNQSPVLRINVMVVDDDPVFLQIMSRKLENLKLRVDPSTVEIMVIAVKDSREAMSTLQIQRNNIDLIVTDYYMPDMNGLQLKEQINQEYGNLPVILMSSDTDKEHESLTCGAMGFIPKPIKATALTKIYQLALTCKRNGKSTLWIENNHNDTDVSIAQRIQLVPDQDNLMMMTKKKFSRRPDSKSVKSSNGSCVISDASRKNNKRTPNGGSGDDVDSLSQPSKKNKITWTDDLHILFLQAIQHLGLDKAVPKKILEFMNLSYLTRENVASHLQKYRQFLRKVSENGTICSSMMPSFGIDSIYPYAHIREPYYNNYTSSSWYGTTLNNTSYSKPGHGLGQSRLLSNTSDPIRFNEMRHNYMNRSSNYEPHHVESNLNLPIESNLSYSSQNEGRRSFLESTYGNLTSNQLGSNSHGILTPNQPGVKSYGSATHNAQLNNFGSITPHQPGSSNFSYGLESKNNANTPYNPQPQPHANATAQPNSEIPQLESLSLYDELGNISELPWDISNFQVDHNKVCQQEAVSTTQFEFPAMFSTEMNQLFTLEEDNDWTFVNVNQRYSNGETSNNFAPETNSQTFNMSANHDQDLASEFDFMESLFNGMK</sequence>